<dbReference type="InterPro" id="IPR011989">
    <property type="entry name" value="ARM-like"/>
</dbReference>
<evidence type="ECO:0008006" key="2">
    <source>
        <dbReference type="Google" id="ProtNLM"/>
    </source>
</evidence>
<organism evidence="1">
    <name type="scientific">Spongospora subterranea</name>
    <dbReference type="NCBI Taxonomy" id="70186"/>
    <lineage>
        <taxon>Eukaryota</taxon>
        <taxon>Sar</taxon>
        <taxon>Rhizaria</taxon>
        <taxon>Endomyxa</taxon>
        <taxon>Phytomyxea</taxon>
        <taxon>Plasmodiophorida</taxon>
        <taxon>Plasmodiophoridae</taxon>
        <taxon>Spongospora</taxon>
    </lineage>
</organism>
<name>A0A0H5RAA6_9EUKA</name>
<accession>A0A0H5RAA6</accession>
<feature type="non-terminal residue" evidence="1">
    <location>
        <position position="1"/>
    </location>
</feature>
<proteinExistence type="predicted"/>
<dbReference type="EMBL" id="HACM01010571">
    <property type="protein sequence ID" value="CRZ11013.1"/>
    <property type="molecule type" value="Transcribed_RNA"/>
</dbReference>
<dbReference type="AlphaFoldDB" id="A0A0H5RAA6"/>
<protein>
    <recommendedName>
        <fullName evidence="2">Wings apart-like protein C-terminal domain-containing protein</fullName>
    </recommendedName>
</protein>
<reference evidence="1" key="1">
    <citation type="submission" date="2015-04" db="EMBL/GenBank/DDBJ databases">
        <title>The genome sequence of the plant pathogenic Rhizarian Plasmodiophora brassicae reveals insights in its biotrophic life cycle and the origin of chitin synthesis.</title>
        <authorList>
            <person name="Schwelm A."/>
            <person name="Fogelqvist J."/>
            <person name="Knaust A."/>
            <person name="Julke S."/>
            <person name="Lilja T."/>
            <person name="Dhandapani V."/>
            <person name="Bonilla-Rosso G."/>
            <person name="Karlsson M."/>
            <person name="Shevchenko A."/>
            <person name="Choi S.R."/>
            <person name="Kim H.G."/>
            <person name="Park J.Y."/>
            <person name="Lim Y.P."/>
            <person name="Ludwig-Muller J."/>
            <person name="Dixelius C."/>
        </authorList>
    </citation>
    <scope>NUCLEOTIDE SEQUENCE</scope>
    <source>
        <tissue evidence="1">Potato root galls</tissue>
    </source>
</reference>
<sequence>QYYCGQDIIVAGDKFSPPPVRKHFGTGRLCRNMDLTGAALQDHLRFLVSGIGRGGSHDLLQSLQQVSAQAWLEIRAGSVIPDMIDAYSRHLPGLSMDLSALIYTCCQVPSNMATLTAASLSTCITVVEVELQPVSIPSPITSVVEPGSSQIRKRRRRRVPDDTPAECVAPVVSLPSSASLAGKCPSLLMSYSFARASKDHSFAQMLCKQCDIVERIAQVVMIDLPRAIACHEAAFRLHKCLVLLESVSNLGHPWLGREGKSNLMKALVSWIKTAASPEYSVWMDGESVELPTHRHWLHLSSSTIVRVLTNMTNQSACDAAAFRSLDGLVIACDLLELSRDSVGINGVSCEIIIYTLALLINCAEVDSPAQDFLSEEMVLVELAGKVFSSWTIEIDLHHSDCDQLVQCRTIAGYLSLMIAVVYIEGVASGRASLEKSFSMAMVSNILKQFTSMSNILHSKEMSAEMDRIHRQLVSCLTPPISDG</sequence>
<evidence type="ECO:0000313" key="1">
    <source>
        <dbReference type="EMBL" id="CRZ11013.1"/>
    </source>
</evidence>
<dbReference type="Gene3D" id="1.25.10.10">
    <property type="entry name" value="Leucine-rich Repeat Variant"/>
    <property type="match status" value="1"/>
</dbReference>